<evidence type="ECO:0000259" key="3">
    <source>
        <dbReference type="Pfam" id="PF00334"/>
    </source>
</evidence>
<organism evidence="4 5">
    <name type="scientific">Aphanomyces astaci</name>
    <name type="common">Crayfish plague agent</name>
    <dbReference type="NCBI Taxonomy" id="112090"/>
    <lineage>
        <taxon>Eukaryota</taxon>
        <taxon>Sar</taxon>
        <taxon>Stramenopiles</taxon>
        <taxon>Oomycota</taxon>
        <taxon>Saprolegniomycetes</taxon>
        <taxon>Saprolegniales</taxon>
        <taxon>Verrucalvaceae</taxon>
        <taxon>Aphanomyces</taxon>
    </lineage>
</organism>
<dbReference type="InterPro" id="IPR034907">
    <property type="entry name" value="NDK-like_dom"/>
</dbReference>
<protein>
    <recommendedName>
        <fullName evidence="3">Nucleoside diphosphate kinase-like domain-containing protein</fullName>
    </recommendedName>
</protein>
<proteinExistence type="inferred from homology"/>
<evidence type="ECO:0000313" key="4">
    <source>
        <dbReference type="EMBL" id="RHZ20404.1"/>
    </source>
</evidence>
<dbReference type="Proteomes" id="UP000266196">
    <property type="component" value="Unassembled WGS sequence"/>
</dbReference>
<dbReference type="Gene3D" id="3.30.70.141">
    <property type="entry name" value="Nucleoside diphosphate kinase-like domain"/>
    <property type="match status" value="1"/>
</dbReference>
<sequence length="452" mass="49935">MLADSSPLPSSTSPLRRRMHDTNNPSFRKSMDESRRREVNLDTLKKLAQDATTTFSDDESDGVTSDDDDDIDVLDTVLVPTSSNGEIPRHWTASAPPTLLPIKTPVPVLVTTVKPSTVDVDASWTLVDKSPTFENVRLGKTSLGDENWSTASTSPGKTPRDNVAETADDAIAALSGGPIVVLLVEKQNAVKAMLDLVGPQNPTQWPSTPTCLRASFAQDGKHVGVRCSRFAYNVADETAFLFGMAMTWQLPGGVHLDALMDFLFPPNVQHPNSTGRLFVFSLYGPLDAKSRLRSGEKGMHEVLRQADKHMKHLPRYTRADIQEMFRHVPHTKNDGRIMEERIRRVLCMKDNLNTTLATPIVSKYRKSLSTTATVTKYQVAPPSMFVKDMGLNGSENAVVVARLLNCHAFQICHLADGNSPELTQNVRLLREDIASPLPRLPWNNNHASVKHD</sequence>
<dbReference type="SUPFAM" id="SSF54919">
    <property type="entry name" value="Nucleoside diphosphate kinase, NDK"/>
    <property type="match status" value="1"/>
</dbReference>
<dbReference type="EMBL" id="QUTE01009171">
    <property type="protein sequence ID" value="RHZ20404.1"/>
    <property type="molecule type" value="Genomic_DNA"/>
</dbReference>
<dbReference type="InterPro" id="IPR036850">
    <property type="entry name" value="NDK-like_dom_sf"/>
</dbReference>
<dbReference type="VEuPathDB" id="FungiDB:H257_14933"/>
<dbReference type="PROSITE" id="PS51374">
    <property type="entry name" value="NDPK_LIKE"/>
    <property type="match status" value="1"/>
</dbReference>
<evidence type="ECO:0000256" key="1">
    <source>
        <dbReference type="PROSITE-ProRule" id="PRU00706"/>
    </source>
</evidence>
<comment type="caution">
    <text evidence="1">Lacks conserved residue(s) required for the propagation of feature annotation.</text>
</comment>
<feature type="compositionally biased region" description="Acidic residues" evidence="2">
    <location>
        <begin position="56"/>
        <end position="69"/>
    </location>
</feature>
<comment type="caution">
    <text evidence="4">The sequence shown here is derived from an EMBL/GenBank/DDBJ whole genome shotgun (WGS) entry which is preliminary data.</text>
</comment>
<feature type="domain" description="Nucleoside diphosphate kinase-like" evidence="3">
    <location>
        <begin position="168"/>
        <end position="243"/>
    </location>
</feature>
<feature type="compositionally biased region" description="Low complexity" evidence="2">
    <location>
        <begin position="1"/>
        <end position="14"/>
    </location>
</feature>
<gene>
    <name evidence="4" type="ORF">DYB31_011477</name>
</gene>
<evidence type="ECO:0000256" key="2">
    <source>
        <dbReference type="SAM" id="MobiDB-lite"/>
    </source>
</evidence>
<feature type="region of interest" description="Disordered" evidence="2">
    <location>
        <begin position="1"/>
        <end position="69"/>
    </location>
</feature>
<name>A0A397FGQ4_APHAT</name>
<dbReference type="AlphaFoldDB" id="A0A397FGQ4"/>
<accession>A0A397FGQ4</accession>
<dbReference type="Pfam" id="PF00334">
    <property type="entry name" value="NDK"/>
    <property type="match status" value="1"/>
</dbReference>
<comment type="similarity">
    <text evidence="1">Belongs to the NDK family.</text>
</comment>
<evidence type="ECO:0000313" key="5">
    <source>
        <dbReference type="Proteomes" id="UP000266196"/>
    </source>
</evidence>
<dbReference type="VEuPathDB" id="FungiDB:H257_14932"/>
<reference evidence="4 5" key="1">
    <citation type="submission" date="2018-08" db="EMBL/GenBank/DDBJ databases">
        <title>Aphanomyces genome sequencing and annotation.</title>
        <authorList>
            <person name="Minardi D."/>
            <person name="Oidtmann B."/>
            <person name="Van Der Giezen M."/>
            <person name="Studholme D.J."/>
        </authorList>
    </citation>
    <scope>NUCLEOTIDE SEQUENCE [LARGE SCALE GENOMIC DNA]</scope>
    <source>
        <strain evidence="4 5">197901</strain>
    </source>
</reference>
<feature type="compositionally biased region" description="Basic and acidic residues" evidence="2">
    <location>
        <begin position="29"/>
        <end position="48"/>
    </location>
</feature>